<keyword evidence="1" id="KW-0732">Signal</keyword>
<evidence type="ECO:0000259" key="2">
    <source>
        <dbReference type="PROSITE" id="PS51782"/>
    </source>
</evidence>
<dbReference type="Proteomes" id="UP000031623">
    <property type="component" value="Chromosome"/>
</dbReference>
<feature type="domain" description="LysM" evidence="2">
    <location>
        <begin position="2"/>
        <end position="47"/>
    </location>
</feature>
<proteinExistence type="predicted"/>
<dbReference type="PROSITE" id="PS51782">
    <property type="entry name" value="LYSM"/>
    <property type="match status" value="1"/>
</dbReference>
<sequence>MTTYILRSGDTLLQIARYYSISLEQLLEINPQLENSDAVQPGQSIYVPEPPEVVPSIHAVAVTPSEIVWFEIAKREMATGVKEIPGSQHNPRIVEYHQSTTLHATNDETPWCSAFVNWCIQQAGLKGTQSASSGSWLHWGQEINQPCPGCIVICKGHVGFYYQEERGQILLLGGNQSNQVKISPYSRNKILSYRWPAEIPLAITS</sequence>
<dbReference type="InterPro" id="IPR018392">
    <property type="entry name" value="LysM"/>
</dbReference>
<dbReference type="SUPFAM" id="SSF54001">
    <property type="entry name" value="Cysteine proteinases"/>
    <property type="match status" value="1"/>
</dbReference>
<dbReference type="Pfam" id="PF01476">
    <property type="entry name" value="LysM"/>
    <property type="match status" value="1"/>
</dbReference>
<name>A0A090AJ14_9GAMM</name>
<protein>
    <submittedName>
        <fullName evidence="3">Peptidoglycan-binding lysin domain protein</fullName>
    </submittedName>
</protein>
<keyword evidence="4" id="KW-1185">Reference proteome</keyword>
<dbReference type="Gene3D" id="3.90.1720.10">
    <property type="entry name" value="endopeptidase domain like (from Nostoc punctiforme)"/>
    <property type="match status" value="1"/>
</dbReference>
<dbReference type="KEGG" id="tig:THII_1190"/>
<dbReference type="InterPro" id="IPR013423">
    <property type="entry name" value="CHP02594"/>
</dbReference>
<dbReference type="EMBL" id="AP014633">
    <property type="protein sequence ID" value="BAP55487.1"/>
    <property type="molecule type" value="Genomic_DNA"/>
</dbReference>
<evidence type="ECO:0000256" key="1">
    <source>
        <dbReference type="ARBA" id="ARBA00022729"/>
    </source>
</evidence>
<dbReference type="Gene3D" id="3.10.350.10">
    <property type="entry name" value="LysM domain"/>
    <property type="match status" value="1"/>
</dbReference>
<dbReference type="CDD" id="cd00118">
    <property type="entry name" value="LysM"/>
    <property type="match status" value="1"/>
</dbReference>
<accession>A0A090AJ14</accession>
<dbReference type="HOGENOM" id="CLU_1122986_0_0_6"/>
<dbReference type="AlphaFoldDB" id="A0A090AJ14"/>
<evidence type="ECO:0000313" key="3">
    <source>
        <dbReference type="EMBL" id="BAP55487.1"/>
    </source>
</evidence>
<dbReference type="OrthoDB" id="8776734at2"/>
<dbReference type="InterPro" id="IPR038765">
    <property type="entry name" value="Papain-like_cys_pep_sf"/>
</dbReference>
<evidence type="ECO:0000313" key="4">
    <source>
        <dbReference type="Proteomes" id="UP000031623"/>
    </source>
</evidence>
<dbReference type="SMART" id="SM00257">
    <property type="entry name" value="LysM"/>
    <property type="match status" value="1"/>
</dbReference>
<organism evidence="3 4">
    <name type="scientific">Thioploca ingrica</name>
    <dbReference type="NCBI Taxonomy" id="40754"/>
    <lineage>
        <taxon>Bacteria</taxon>
        <taxon>Pseudomonadati</taxon>
        <taxon>Pseudomonadota</taxon>
        <taxon>Gammaproteobacteria</taxon>
        <taxon>Thiotrichales</taxon>
        <taxon>Thiotrichaceae</taxon>
        <taxon>Thioploca</taxon>
    </lineage>
</organism>
<dbReference type="NCBIfam" id="TIGR02594">
    <property type="entry name" value="TIGR02594 family protein"/>
    <property type="match status" value="1"/>
</dbReference>
<reference evidence="3 4" key="1">
    <citation type="journal article" date="2014" name="ISME J.">
        <title>Ecophysiology of Thioploca ingrica as revealed by the complete genome sequence supplemented with proteomic evidence.</title>
        <authorList>
            <person name="Kojima H."/>
            <person name="Ogura Y."/>
            <person name="Yamamoto N."/>
            <person name="Togashi T."/>
            <person name="Mori H."/>
            <person name="Watanabe T."/>
            <person name="Nemoto F."/>
            <person name="Kurokawa K."/>
            <person name="Hayashi T."/>
            <person name="Fukui M."/>
        </authorList>
    </citation>
    <scope>NUCLEOTIDE SEQUENCE [LARGE SCALE GENOMIC DNA]</scope>
</reference>
<dbReference type="SUPFAM" id="SSF54106">
    <property type="entry name" value="LysM domain"/>
    <property type="match status" value="1"/>
</dbReference>
<dbReference type="InterPro" id="IPR036779">
    <property type="entry name" value="LysM_dom_sf"/>
</dbReference>
<gene>
    <name evidence="3" type="ORF">THII_1190</name>
</gene>